<name>A0ABW5RES7_9BACL</name>
<dbReference type="Proteomes" id="UP001597497">
    <property type="component" value="Unassembled WGS sequence"/>
</dbReference>
<feature type="compositionally biased region" description="Polar residues" evidence="1">
    <location>
        <begin position="45"/>
        <end position="58"/>
    </location>
</feature>
<feature type="compositionally biased region" description="Basic and acidic residues" evidence="1">
    <location>
        <begin position="59"/>
        <end position="71"/>
    </location>
</feature>
<keyword evidence="3" id="KW-1185">Reference proteome</keyword>
<gene>
    <name evidence="2" type="ORF">ACFSUC_15120</name>
</gene>
<comment type="caution">
    <text evidence="2">The sequence shown here is derived from an EMBL/GenBank/DDBJ whole genome shotgun (WGS) entry which is preliminary data.</text>
</comment>
<sequence length="79" mass="9097">MDKRQVIQAYKRGLITIQECAQILGMQPVHLYGMMEDGQTMLNKTAKQADGESTVSQERSLDAEWQRENRKLRQQSVNS</sequence>
<dbReference type="RefSeq" id="WP_379930461.1">
    <property type="nucleotide sequence ID" value="NZ_JBHUMM010000043.1"/>
</dbReference>
<organism evidence="2 3">
    <name type="scientific">Marinicrinis sediminis</name>
    <dbReference type="NCBI Taxonomy" id="1652465"/>
    <lineage>
        <taxon>Bacteria</taxon>
        <taxon>Bacillati</taxon>
        <taxon>Bacillota</taxon>
        <taxon>Bacilli</taxon>
        <taxon>Bacillales</taxon>
        <taxon>Paenibacillaceae</taxon>
    </lineage>
</organism>
<reference evidence="3" key="1">
    <citation type="journal article" date="2019" name="Int. J. Syst. Evol. Microbiol.">
        <title>The Global Catalogue of Microorganisms (GCM) 10K type strain sequencing project: providing services to taxonomists for standard genome sequencing and annotation.</title>
        <authorList>
            <consortium name="The Broad Institute Genomics Platform"/>
            <consortium name="The Broad Institute Genome Sequencing Center for Infectious Disease"/>
            <person name="Wu L."/>
            <person name="Ma J."/>
        </authorList>
    </citation>
    <scope>NUCLEOTIDE SEQUENCE [LARGE SCALE GENOMIC DNA]</scope>
    <source>
        <strain evidence="3">KCTC 33676</strain>
    </source>
</reference>
<proteinExistence type="predicted"/>
<evidence type="ECO:0000313" key="3">
    <source>
        <dbReference type="Proteomes" id="UP001597497"/>
    </source>
</evidence>
<dbReference type="EMBL" id="JBHUMM010000043">
    <property type="protein sequence ID" value="MFD2672899.1"/>
    <property type="molecule type" value="Genomic_DNA"/>
</dbReference>
<protein>
    <recommendedName>
        <fullName evidence="4">Resolvase HTH domain-containing protein</fullName>
    </recommendedName>
</protein>
<evidence type="ECO:0008006" key="4">
    <source>
        <dbReference type="Google" id="ProtNLM"/>
    </source>
</evidence>
<feature type="region of interest" description="Disordered" evidence="1">
    <location>
        <begin position="45"/>
        <end position="79"/>
    </location>
</feature>
<evidence type="ECO:0000313" key="2">
    <source>
        <dbReference type="EMBL" id="MFD2672899.1"/>
    </source>
</evidence>
<evidence type="ECO:0000256" key="1">
    <source>
        <dbReference type="SAM" id="MobiDB-lite"/>
    </source>
</evidence>
<accession>A0ABW5RES7</accession>